<feature type="transmembrane region" description="Helical" evidence="8">
    <location>
        <begin position="45"/>
        <end position="65"/>
    </location>
</feature>
<gene>
    <name evidence="10" type="ORF">ABS311_16525</name>
</gene>
<dbReference type="PRINTS" id="PR00171">
    <property type="entry name" value="SUGRTRNSPORT"/>
</dbReference>
<organism evidence="10 11">
    <name type="scientific">Catenovulum sediminis</name>
    <dbReference type="NCBI Taxonomy" id="1740262"/>
    <lineage>
        <taxon>Bacteria</taxon>
        <taxon>Pseudomonadati</taxon>
        <taxon>Pseudomonadota</taxon>
        <taxon>Gammaproteobacteria</taxon>
        <taxon>Alteromonadales</taxon>
        <taxon>Alteromonadaceae</taxon>
        <taxon>Catenovulum</taxon>
    </lineage>
</organism>
<dbReference type="Pfam" id="PF00083">
    <property type="entry name" value="Sugar_tr"/>
    <property type="match status" value="2"/>
</dbReference>
<evidence type="ECO:0000256" key="2">
    <source>
        <dbReference type="ARBA" id="ARBA00010992"/>
    </source>
</evidence>
<dbReference type="EMBL" id="JBELOE010000265">
    <property type="protein sequence ID" value="MER2493485.1"/>
    <property type="molecule type" value="Genomic_DNA"/>
</dbReference>
<dbReference type="Gene3D" id="1.20.1250.20">
    <property type="entry name" value="MFS general substrate transporter like domains"/>
    <property type="match status" value="2"/>
</dbReference>
<dbReference type="PANTHER" id="PTHR48023:SF4">
    <property type="entry name" value="D-XYLOSE-PROTON SYMPORTER-LIKE 2"/>
    <property type="match status" value="1"/>
</dbReference>
<sequence>MLGQNYYAIIITFIAAFGGFIFGYDASVISGVIGFVGQEFELTDWQQGFVVSSPTLGAIFASFAAGPLADKIGRKKVLIGIAALYILSAIFSACAFSYESLVIARMIGGLAFSSLILAPMYIAEIAPAQLRGKLVSLNQLNIVIGISAAYFANHYFLNASQIQQHWLYPYGLADNVWRFMLGAEILPAIMYFALLFLIPESPRWLMLKNAPSKAEKIILKLVDSQAAKKQLTEIRNSIGNSKHNLKSNVQTLFSQPLKFVLLLGLVIACIQQITGVNAIYFYAPSIFEQSGIGKDASFIQAIWIGIFNIIFTLIAISAIDKVGRKPLLCIGLTGVVLSMSINSYGFYNASYQINEQAAQELSQISSEQLSSIINVKFNNDVEFKNAMKHHLGEKVYLNNESEILKAGTQMNANLLLIGILAFVASFAVSLGPVMWVLLSEIFPNQVRGIAISFVGIINSLCSFTTQLIFPWELNHIGAAATFFIYAMFALLGLIFVIYLLPETKGKSLEDLEHKLIKRQ</sequence>
<comment type="subcellular location">
    <subcellularLocation>
        <location evidence="1">Membrane</location>
        <topology evidence="1">Multi-pass membrane protein</topology>
    </subcellularLocation>
</comment>
<evidence type="ECO:0000313" key="11">
    <source>
        <dbReference type="Proteomes" id="UP001467690"/>
    </source>
</evidence>
<reference evidence="10 11" key="1">
    <citation type="submission" date="2024-06" db="EMBL/GenBank/DDBJ databases">
        <authorList>
            <person name="Chen R.Y."/>
        </authorList>
    </citation>
    <scope>NUCLEOTIDE SEQUENCE [LARGE SCALE GENOMIC DNA]</scope>
    <source>
        <strain evidence="10 11">D2</strain>
    </source>
</reference>
<keyword evidence="11" id="KW-1185">Reference proteome</keyword>
<proteinExistence type="inferred from homology"/>
<dbReference type="PROSITE" id="PS50850">
    <property type="entry name" value="MFS"/>
    <property type="match status" value="1"/>
</dbReference>
<feature type="transmembrane region" description="Helical" evidence="8">
    <location>
        <begin position="298"/>
        <end position="319"/>
    </location>
</feature>
<comment type="caution">
    <text evidence="10">The sequence shown here is derived from an EMBL/GenBank/DDBJ whole genome shotgun (WGS) entry which is preliminary data.</text>
</comment>
<name>A0ABV1RKT0_9ALTE</name>
<accession>A0ABV1RKT0</accession>
<feature type="transmembrane region" description="Helical" evidence="8">
    <location>
        <begin position="414"/>
        <end position="437"/>
    </location>
</feature>
<feature type="transmembrane region" description="Helical" evidence="8">
    <location>
        <begin position="7"/>
        <end position="33"/>
    </location>
</feature>
<keyword evidence="3 7" id="KW-0813">Transport</keyword>
<dbReference type="Proteomes" id="UP001467690">
    <property type="component" value="Unassembled WGS sequence"/>
</dbReference>
<evidence type="ECO:0000256" key="6">
    <source>
        <dbReference type="ARBA" id="ARBA00023136"/>
    </source>
</evidence>
<protein>
    <submittedName>
        <fullName evidence="10">Sugar porter family MFS transporter</fullName>
    </submittedName>
</protein>
<feature type="transmembrane region" description="Helical" evidence="8">
    <location>
        <begin position="135"/>
        <end position="156"/>
    </location>
</feature>
<feature type="transmembrane region" description="Helical" evidence="8">
    <location>
        <begin position="475"/>
        <end position="500"/>
    </location>
</feature>
<evidence type="ECO:0000256" key="5">
    <source>
        <dbReference type="ARBA" id="ARBA00022989"/>
    </source>
</evidence>
<comment type="similarity">
    <text evidence="2 7">Belongs to the major facilitator superfamily. Sugar transporter (TC 2.A.1.1) family.</text>
</comment>
<feature type="transmembrane region" description="Helical" evidence="8">
    <location>
        <begin position="326"/>
        <end position="347"/>
    </location>
</feature>
<dbReference type="NCBIfam" id="TIGR00879">
    <property type="entry name" value="SP"/>
    <property type="match status" value="1"/>
</dbReference>
<evidence type="ECO:0000256" key="3">
    <source>
        <dbReference type="ARBA" id="ARBA00022448"/>
    </source>
</evidence>
<feature type="transmembrane region" description="Helical" evidence="8">
    <location>
        <begin position="449"/>
        <end position="469"/>
    </location>
</feature>
<keyword evidence="5 8" id="KW-1133">Transmembrane helix</keyword>
<dbReference type="InterPro" id="IPR036259">
    <property type="entry name" value="MFS_trans_sf"/>
</dbReference>
<feature type="domain" description="Major facilitator superfamily (MFS) profile" evidence="9">
    <location>
        <begin position="11"/>
        <end position="504"/>
    </location>
</feature>
<feature type="transmembrane region" description="Helical" evidence="8">
    <location>
        <begin position="77"/>
        <end position="98"/>
    </location>
</feature>
<dbReference type="RefSeq" id="WP_350402643.1">
    <property type="nucleotide sequence ID" value="NZ_JBELOE010000265.1"/>
</dbReference>
<dbReference type="InterPro" id="IPR003663">
    <property type="entry name" value="Sugar/inositol_transpt"/>
</dbReference>
<dbReference type="InterPro" id="IPR005829">
    <property type="entry name" value="Sugar_transporter_CS"/>
</dbReference>
<dbReference type="SUPFAM" id="SSF103473">
    <property type="entry name" value="MFS general substrate transporter"/>
    <property type="match status" value="1"/>
</dbReference>
<dbReference type="PANTHER" id="PTHR48023">
    <property type="entry name" value="D-XYLOSE-PROTON SYMPORTER-LIKE 2"/>
    <property type="match status" value="1"/>
</dbReference>
<evidence type="ECO:0000256" key="4">
    <source>
        <dbReference type="ARBA" id="ARBA00022692"/>
    </source>
</evidence>
<keyword evidence="6 8" id="KW-0472">Membrane</keyword>
<evidence type="ECO:0000313" key="10">
    <source>
        <dbReference type="EMBL" id="MER2493485.1"/>
    </source>
</evidence>
<evidence type="ECO:0000259" key="9">
    <source>
        <dbReference type="PROSITE" id="PS50850"/>
    </source>
</evidence>
<keyword evidence="4 8" id="KW-0812">Transmembrane</keyword>
<dbReference type="InterPro" id="IPR050820">
    <property type="entry name" value="MFS_Sugar_Transporter"/>
</dbReference>
<evidence type="ECO:0000256" key="8">
    <source>
        <dbReference type="SAM" id="Phobius"/>
    </source>
</evidence>
<dbReference type="InterPro" id="IPR005828">
    <property type="entry name" value="MFS_sugar_transport-like"/>
</dbReference>
<evidence type="ECO:0000256" key="7">
    <source>
        <dbReference type="RuleBase" id="RU003346"/>
    </source>
</evidence>
<feature type="transmembrane region" description="Helical" evidence="8">
    <location>
        <begin position="104"/>
        <end position="123"/>
    </location>
</feature>
<feature type="transmembrane region" description="Helical" evidence="8">
    <location>
        <begin position="176"/>
        <end position="198"/>
    </location>
</feature>
<feature type="transmembrane region" description="Helical" evidence="8">
    <location>
        <begin position="259"/>
        <end position="283"/>
    </location>
</feature>
<evidence type="ECO:0000256" key="1">
    <source>
        <dbReference type="ARBA" id="ARBA00004141"/>
    </source>
</evidence>
<dbReference type="InterPro" id="IPR020846">
    <property type="entry name" value="MFS_dom"/>
</dbReference>
<dbReference type="PROSITE" id="PS00216">
    <property type="entry name" value="SUGAR_TRANSPORT_1"/>
    <property type="match status" value="1"/>
</dbReference>